<protein>
    <submittedName>
        <fullName evidence="4">SGNH/GDSL hydrolase family protein</fullName>
        <ecNumber evidence="4">3.1.-.-</ecNumber>
    </submittedName>
</protein>
<evidence type="ECO:0000313" key="4">
    <source>
        <dbReference type="EMBL" id="MFD0997970.1"/>
    </source>
</evidence>
<dbReference type="InterPro" id="IPR052762">
    <property type="entry name" value="PCW_deacetylase/CE"/>
</dbReference>
<evidence type="ECO:0000256" key="1">
    <source>
        <dbReference type="SAM" id="SignalP"/>
    </source>
</evidence>
<accession>A0ABW3JW99</accession>
<dbReference type="EC" id="3.1.-.-" evidence="4"/>
<dbReference type="CDD" id="cd01831">
    <property type="entry name" value="Endoglucanase_E_like"/>
    <property type="match status" value="1"/>
</dbReference>
<keyword evidence="5" id="KW-1185">Reference proteome</keyword>
<dbReference type="InterPro" id="IPR037461">
    <property type="entry name" value="CtCE2-like_dom"/>
</dbReference>
<name>A0ABW3JW99_9BACT</name>
<proteinExistence type="predicted"/>
<feature type="domain" description="SGNH hydrolase-type esterase" evidence="2">
    <location>
        <begin position="157"/>
        <end position="295"/>
    </location>
</feature>
<dbReference type="PANTHER" id="PTHR37834:SF2">
    <property type="entry name" value="ESTERASE, SGNH HYDROLASE-TYPE"/>
    <property type="match status" value="1"/>
</dbReference>
<evidence type="ECO:0000259" key="3">
    <source>
        <dbReference type="Pfam" id="PF17996"/>
    </source>
</evidence>
<dbReference type="EMBL" id="JBHTKA010000001">
    <property type="protein sequence ID" value="MFD0997970.1"/>
    <property type="molecule type" value="Genomic_DNA"/>
</dbReference>
<dbReference type="InterPro" id="IPR013830">
    <property type="entry name" value="SGNH_hydro"/>
</dbReference>
<feature type="domain" description="Carbohydrate esterase 2 N-terminal" evidence="3">
    <location>
        <begin position="40"/>
        <end position="148"/>
    </location>
</feature>
<dbReference type="InterPro" id="IPR036514">
    <property type="entry name" value="SGNH_hydro_sf"/>
</dbReference>
<keyword evidence="4" id="KW-0378">Hydrolase</keyword>
<feature type="chain" id="PRO_5045379119" evidence="1">
    <location>
        <begin position="26"/>
        <end position="359"/>
    </location>
</feature>
<evidence type="ECO:0000259" key="2">
    <source>
        <dbReference type="Pfam" id="PF13472"/>
    </source>
</evidence>
<organism evidence="4 5">
    <name type="scientific">Ohtaekwangia kribbensis</name>
    <dbReference type="NCBI Taxonomy" id="688913"/>
    <lineage>
        <taxon>Bacteria</taxon>
        <taxon>Pseudomonadati</taxon>
        <taxon>Bacteroidota</taxon>
        <taxon>Cytophagia</taxon>
        <taxon>Cytophagales</taxon>
        <taxon>Fulvivirgaceae</taxon>
        <taxon>Ohtaekwangia</taxon>
    </lineage>
</organism>
<dbReference type="Gene3D" id="2.60.120.260">
    <property type="entry name" value="Galactose-binding domain-like"/>
    <property type="match status" value="1"/>
</dbReference>
<dbReference type="Proteomes" id="UP001597112">
    <property type="component" value="Unassembled WGS sequence"/>
</dbReference>
<gene>
    <name evidence="4" type="ORF">ACFQ21_01590</name>
</gene>
<dbReference type="Gene3D" id="3.40.50.1110">
    <property type="entry name" value="SGNH hydrolase"/>
    <property type="match status" value="1"/>
</dbReference>
<dbReference type="Pfam" id="PF17996">
    <property type="entry name" value="CE2_N"/>
    <property type="match status" value="1"/>
</dbReference>
<dbReference type="GO" id="GO:0016787">
    <property type="term" value="F:hydrolase activity"/>
    <property type="evidence" value="ECO:0007669"/>
    <property type="project" value="UniProtKB-KW"/>
</dbReference>
<sequence length="359" mass="40173">MNHTHLRRYVLSAAMLLLWSVSVEASPVQFIGADHPDIQYTGRIDFSNTKLPRFWAAGVYIQVKFKGTSCSIIVNDEVLWGKSHNYLEISVDQQKPFRIQTTGKTDTITVATGLQRGAHTLTICKNTEALIGYLEFAGVLCEGILPMPAKPQRKIEFIGNSITCGTGSDLSVVPCDKAEWYDQHNAYFSYGPTVARELKTQYHLTSESGIGLMHSCCDKPYVMPQVFDKVNFSTNTIPWDFSKYIPDVVTIGLGQNDGIQDSVKFCNAYVEFIRTIRKHYPSAQIICLTSPMGDAALTKALKNYLTGIVNYTTAQGDKKVSKYFYSRSFNSGCGGHPDLKEHQLIANELAEYIRSVMKW</sequence>
<reference evidence="5" key="1">
    <citation type="journal article" date="2019" name="Int. J. Syst. Evol. Microbiol.">
        <title>The Global Catalogue of Microorganisms (GCM) 10K type strain sequencing project: providing services to taxonomists for standard genome sequencing and annotation.</title>
        <authorList>
            <consortium name="The Broad Institute Genomics Platform"/>
            <consortium name="The Broad Institute Genome Sequencing Center for Infectious Disease"/>
            <person name="Wu L."/>
            <person name="Ma J."/>
        </authorList>
    </citation>
    <scope>NUCLEOTIDE SEQUENCE [LARGE SCALE GENOMIC DNA]</scope>
    <source>
        <strain evidence="5">CCUG 58938</strain>
    </source>
</reference>
<feature type="signal peptide" evidence="1">
    <location>
        <begin position="1"/>
        <end position="25"/>
    </location>
</feature>
<dbReference type="RefSeq" id="WP_377573848.1">
    <property type="nucleotide sequence ID" value="NZ_JBHTKA010000001.1"/>
</dbReference>
<dbReference type="InterPro" id="IPR040794">
    <property type="entry name" value="CE2_N"/>
</dbReference>
<comment type="caution">
    <text evidence="4">The sequence shown here is derived from an EMBL/GenBank/DDBJ whole genome shotgun (WGS) entry which is preliminary data.</text>
</comment>
<dbReference type="SUPFAM" id="SSF52266">
    <property type="entry name" value="SGNH hydrolase"/>
    <property type="match status" value="1"/>
</dbReference>
<evidence type="ECO:0000313" key="5">
    <source>
        <dbReference type="Proteomes" id="UP001597112"/>
    </source>
</evidence>
<dbReference type="Pfam" id="PF13472">
    <property type="entry name" value="Lipase_GDSL_2"/>
    <property type="match status" value="1"/>
</dbReference>
<keyword evidence="1" id="KW-0732">Signal</keyword>
<dbReference type="PANTHER" id="PTHR37834">
    <property type="entry name" value="GDSL-LIKE LIPASE/ACYLHYDROLASE DOMAIN PROTEIN (AFU_ORTHOLOGUE AFUA_2G00620)"/>
    <property type="match status" value="1"/>
</dbReference>